<reference evidence="2 3" key="1">
    <citation type="journal article" date="2020" name="ISME J.">
        <title>Uncovering the hidden diversity of litter-decomposition mechanisms in mushroom-forming fungi.</title>
        <authorList>
            <person name="Floudas D."/>
            <person name="Bentzer J."/>
            <person name="Ahren D."/>
            <person name="Johansson T."/>
            <person name="Persson P."/>
            <person name="Tunlid A."/>
        </authorList>
    </citation>
    <scope>NUCLEOTIDE SEQUENCE [LARGE SCALE GENOMIC DNA]</scope>
    <source>
        <strain evidence="2 3">CBS 175.51</strain>
    </source>
</reference>
<name>A0A8H5AYK4_9AGAR</name>
<proteinExistence type="predicted"/>
<protein>
    <submittedName>
        <fullName evidence="2">Uncharacterized protein</fullName>
    </submittedName>
</protein>
<gene>
    <name evidence="2" type="ORF">D9611_008458</name>
</gene>
<dbReference type="AlphaFoldDB" id="A0A8H5AYK4"/>
<feature type="compositionally biased region" description="Acidic residues" evidence="1">
    <location>
        <begin position="148"/>
        <end position="159"/>
    </location>
</feature>
<evidence type="ECO:0000313" key="3">
    <source>
        <dbReference type="Proteomes" id="UP000541558"/>
    </source>
</evidence>
<feature type="compositionally biased region" description="Acidic residues" evidence="1">
    <location>
        <begin position="108"/>
        <end position="118"/>
    </location>
</feature>
<organism evidence="2 3">
    <name type="scientific">Ephemerocybe angulata</name>
    <dbReference type="NCBI Taxonomy" id="980116"/>
    <lineage>
        <taxon>Eukaryota</taxon>
        <taxon>Fungi</taxon>
        <taxon>Dikarya</taxon>
        <taxon>Basidiomycota</taxon>
        <taxon>Agaricomycotina</taxon>
        <taxon>Agaricomycetes</taxon>
        <taxon>Agaricomycetidae</taxon>
        <taxon>Agaricales</taxon>
        <taxon>Agaricineae</taxon>
        <taxon>Psathyrellaceae</taxon>
        <taxon>Ephemerocybe</taxon>
    </lineage>
</organism>
<comment type="caution">
    <text evidence="2">The sequence shown here is derived from an EMBL/GenBank/DDBJ whole genome shotgun (WGS) entry which is preliminary data.</text>
</comment>
<evidence type="ECO:0000256" key="1">
    <source>
        <dbReference type="SAM" id="MobiDB-lite"/>
    </source>
</evidence>
<dbReference type="Proteomes" id="UP000541558">
    <property type="component" value="Unassembled WGS sequence"/>
</dbReference>
<feature type="region of interest" description="Disordered" evidence="1">
    <location>
        <begin position="94"/>
        <end position="159"/>
    </location>
</feature>
<accession>A0A8H5AYK4</accession>
<dbReference type="EMBL" id="JAACJK010000224">
    <property type="protein sequence ID" value="KAF5313384.1"/>
    <property type="molecule type" value="Genomic_DNA"/>
</dbReference>
<evidence type="ECO:0000313" key="2">
    <source>
        <dbReference type="EMBL" id="KAF5313384.1"/>
    </source>
</evidence>
<keyword evidence="3" id="KW-1185">Reference proteome</keyword>
<sequence length="159" mass="17232">MSEQYKESVARGKELRDAGLEEDLVIIKSPSGRHTLGRRYIFAQEEQHVCSSQSQSSWKVWEGSHPFGVAAFGIDGRSGTSSAVDDPFGLAAFGIDPDLNDPFPEALDSSEDEYDSDGSSETGVSVLGRISSQANEESVGLEAKISEDEHEAEATEFQE</sequence>